<organism evidence="2 3">
    <name type="scientific">Brachionus plicatilis</name>
    <name type="common">Marine rotifer</name>
    <name type="synonym">Brachionus muelleri</name>
    <dbReference type="NCBI Taxonomy" id="10195"/>
    <lineage>
        <taxon>Eukaryota</taxon>
        <taxon>Metazoa</taxon>
        <taxon>Spiralia</taxon>
        <taxon>Gnathifera</taxon>
        <taxon>Rotifera</taxon>
        <taxon>Eurotatoria</taxon>
        <taxon>Monogononta</taxon>
        <taxon>Pseudotrocha</taxon>
        <taxon>Ploima</taxon>
        <taxon>Brachionidae</taxon>
        <taxon>Brachionus</taxon>
    </lineage>
</organism>
<dbReference type="AlphaFoldDB" id="A0A3M7ST70"/>
<keyword evidence="3" id="KW-1185">Reference proteome</keyword>
<sequence>MALVVDDGVTDGNDDTMPCIAGFCLLLLIGNGSSSHGILQLIDHMLVIHRADHDSSAISTNTGISFPIEQVRFSDTLSLNCRLEHVKQKLIIGLVLVVVAAHFFIFVRVDARVADSATKAGLGPGGAYFAGRVRVLARQSKVKHVDLASGGRRPANGKVGRLDVSMQEADRVNVLNGDQNLTAESQCGVGGAAADKAAHVVPALQPSQHGHLHFEHLFGLFCRLKLQRHALLAHQVHRFVDLAEAAAADFAGHFPPLFDHVLRLQ</sequence>
<evidence type="ECO:0000313" key="3">
    <source>
        <dbReference type="Proteomes" id="UP000276133"/>
    </source>
</evidence>
<gene>
    <name evidence="2" type="ORF">BpHYR1_033467</name>
</gene>
<feature type="transmembrane region" description="Helical" evidence="1">
    <location>
        <begin position="20"/>
        <end position="42"/>
    </location>
</feature>
<proteinExistence type="predicted"/>
<dbReference type="Proteomes" id="UP000276133">
    <property type="component" value="Unassembled WGS sequence"/>
</dbReference>
<name>A0A3M7ST70_BRAPC</name>
<accession>A0A3M7ST70</accession>
<keyword evidence="1" id="KW-0472">Membrane</keyword>
<evidence type="ECO:0000256" key="1">
    <source>
        <dbReference type="SAM" id="Phobius"/>
    </source>
</evidence>
<protein>
    <submittedName>
        <fullName evidence="2">Uncharacterized protein</fullName>
    </submittedName>
</protein>
<dbReference type="EMBL" id="REGN01000797">
    <property type="protein sequence ID" value="RNA39014.1"/>
    <property type="molecule type" value="Genomic_DNA"/>
</dbReference>
<keyword evidence="1" id="KW-0812">Transmembrane</keyword>
<reference evidence="2 3" key="1">
    <citation type="journal article" date="2018" name="Sci. Rep.">
        <title>Genomic signatures of local adaptation to the degree of environmental predictability in rotifers.</title>
        <authorList>
            <person name="Franch-Gras L."/>
            <person name="Hahn C."/>
            <person name="Garcia-Roger E.M."/>
            <person name="Carmona M.J."/>
            <person name="Serra M."/>
            <person name="Gomez A."/>
        </authorList>
    </citation>
    <scope>NUCLEOTIDE SEQUENCE [LARGE SCALE GENOMIC DNA]</scope>
    <source>
        <strain evidence="2">HYR1</strain>
    </source>
</reference>
<keyword evidence="1" id="KW-1133">Transmembrane helix</keyword>
<feature type="transmembrane region" description="Helical" evidence="1">
    <location>
        <begin position="90"/>
        <end position="109"/>
    </location>
</feature>
<comment type="caution">
    <text evidence="2">The sequence shown here is derived from an EMBL/GenBank/DDBJ whole genome shotgun (WGS) entry which is preliminary data.</text>
</comment>
<evidence type="ECO:0000313" key="2">
    <source>
        <dbReference type="EMBL" id="RNA39014.1"/>
    </source>
</evidence>